<keyword evidence="3" id="KW-1185">Reference proteome</keyword>
<dbReference type="PATRIC" id="fig|866536.3.peg.1669"/>
<accession>I3Z4P7</accession>
<dbReference type="Pfam" id="PF09949">
    <property type="entry name" value="APP1_cat"/>
    <property type="match status" value="1"/>
</dbReference>
<dbReference type="InterPro" id="IPR052935">
    <property type="entry name" value="Mg2+_PAP"/>
</dbReference>
<dbReference type="PANTHER" id="PTHR28208:SF3">
    <property type="entry name" value="PHOSPHATIDATE PHOSPHATASE APP1"/>
    <property type="match status" value="1"/>
</dbReference>
<dbReference type="GO" id="GO:0008195">
    <property type="term" value="F:phosphatidate phosphatase activity"/>
    <property type="evidence" value="ECO:0007669"/>
    <property type="project" value="InterPro"/>
</dbReference>
<dbReference type="InterPro" id="IPR019236">
    <property type="entry name" value="APP1_cat"/>
</dbReference>
<evidence type="ECO:0000313" key="3">
    <source>
        <dbReference type="Proteomes" id="UP000006050"/>
    </source>
</evidence>
<dbReference type="eggNOG" id="COG4850">
    <property type="taxonomic scope" value="Bacteria"/>
</dbReference>
<feature type="domain" description="Phosphatidate phosphatase APP1 catalytic" evidence="1">
    <location>
        <begin position="164"/>
        <end position="319"/>
    </location>
</feature>
<proteinExistence type="predicted"/>
<dbReference type="STRING" id="866536.Belba_1608"/>
<dbReference type="AlphaFoldDB" id="I3Z4P7"/>
<name>I3Z4P7_BELBD</name>
<dbReference type="PANTHER" id="PTHR28208">
    <property type="entry name" value="PHOSPHATIDATE PHOSPHATASE APP1"/>
    <property type="match status" value="1"/>
</dbReference>
<gene>
    <name evidence="2" type="ordered locus">Belba_1608</name>
</gene>
<organism evidence="2 3">
    <name type="scientific">Belliella baltica (strain DSM 15883 / CIP 108006 / LMG 21964 / BA134)</name>
    <dbReference type="NCBI Taxonomy" id="866536"/>
    <lineage>
        <taxon>Bacteria</taxon>
        <taxon>Pseudomonadati</taxon>
        <taxon>Bacteroidota</taxon>
        <taxon>Cytophagia</taxon>
        <taxon>Cytophagales</taxon>
        <taxon>Cyclobacteriaceae</taxon>
        <taxon>Belliella</taxon>
    </lineage>
</organism>
<evidence type="ECO:0000313" key="2">
    <source>
        <dbReference type="EMBL" id="AFL84215.1"/>
    </source>
</evidence>
<reference evidence="3" key="1">
    <citation type="submission" date="2012-06" db="EMBL/GenBank/DDBJ databases">
        <title>The complete genome of Belliella baltica DSM 15883.</title>
        <authorList>
            <person name="Lucas S."/>
            <person name="Copeland A."/>
            <person name="Lapidus A."/>
            <person name="Goodwin L."/>
            <person name="Pitluck S."/>
            <person name="Peters L."/>
            <person name="Mikhailova N."/>
            <person name="Davenport K."/>
            <person name="Kyrpides N."/>
            <person name="Mavromatis K."/>
            <person name="Pagani I."/>
            <person name="Ivanova N."/>
            <person name="Ovchinnikova G."/>
            <person name="Zeytun A."/>
            <person name="Detter J.C."/>
            <person name="Han C."/>
            <person name="Land M."/>
            <person name="Hauser L."/>
            <person name="Markowitz V."/>
            <person name="Cheng J.-F."/>
            <person name="Hugenholtz P."/>
            <person name="Woyke T."/>
            <person name="Wu D."/>
            <person name="Tindall B."/>
            <person name="Pomrenke H."/>
            <person name="Brambilla E."/>
            <person name="Klenk H.-P."/>
            <person name="Eisen J.A."/>
        </authorList>
    </citation>
    <scope>NUCLEOTIDE SEQUENCE [LARGE SCALE GENOMIC DNA]</scope>
    <source>
        <strain evidence="3">DSM 15883 / CIP 108006 / LMG 21964 / BA134</strain>
    </source>
</reference>
<protein>
    <recommendedName>
        <fullName evidence="1">Phosphatidate phosphatase APP1 catalytic domain-containing protein</fullName>
    </recommendedName>
</protein>
<dbReference type="EMBL" id="CP003281">
    <property type="protein sequence ID" value="AFL84215.1"/>
    <property type="molecule type" value="Genomic_DNA"/>
</dbReference>
<dbReference type="Proteomes" id="UP000006050">
    <property type="component" value="Chromosome"/>
</dbReference>
<dbReference type="KEGG" id="bbd:Belba_1608"/>
<evidence type="ECO:0000259" key="1">
    <source>
        <dbReference type="Pfam" id="PF09949"/>
    </source>
</evidence>
<dbReference type="HOGENOM" id="CLU_038931_1_0_10"/>
<sequence length="381" mass="44087">MSLKFYRIKLQILSFLYSIKLFLSKVKLRIGIALGLVKSIIIMPYIGFGNEKEVYLLGRVIRNRDVGSATKDDSSFKNFKKMYKRFMTWKIPNVRIRASFEGKYWTTLTDEEGYFEFQIKDHSFPKTDYSWKVFELELIDQVLTIQGEVKSETNVFVPTKLVEYGIISDVDDTIVPTGATRFWEMVKTTFLGNAYSRIPFSGVAAFYQALAKGTDGKENNPLFYVSSSPWNLYDFLLELLVVHQIPKGPLMLRDLGLSREQFIAGSHFDHKLNQVEKIFRLIPDISFILIGDSGQYDPEIYLEVIKDFPGRVKRIYIRHVAEKRKEEVLQIQATMLQLGVQMLLVSDTVEAAEDALAQGWIREVDVQYIIEEKRESLSNHH</sequence>